<organism evidence="2 3">
    <name type="scientific">Hermetia illucens</name>
    <name type="common">Black soldier fly</name>
    <dbReference type="NCBI Taxonomy" id="343691"/>
    <lineage>
        <taxon>Eukaryota</taxon>
        <taxon>Metazoa</taxon>
        <taxon>Ecdysozoa</taxon>
        <taxon>Arthropoda</taxon>
        <taxon>Hexapoda</taxon>
        <taxon>Insecta</taxon>
        <taxon>Pterygota</taxon>
        <taxon>Neoptera</taxon>
        <taxon>Endopterygota</taxon>
        <taxon>Diptera</taxon>
        <taxon>Brachycera</taxon>
        <taxon>Stratiomyomorpha</taxon>
        <taxon>Stratiomyidae</taxon>
        <taxon>Hermetiinae</taxon>
        <taxon>Hermetia</taxon>
    </lineage>
</organism>
<feature type="transmembrane region" description="Helical" evidence="1">
    <location>
        <begin position="113"/>
        <end position="134"/>
    </location>
</feature>
<keyword evidence="1" id="KW-0472">Membrane</keyword>
<gene>
    <name evidence="2" type="ORF">HERILL_LOCUS9607</name>
</gene>
<dbReference type="Proteomes" id="UP000594454">
    <property type="component" value="Chromosome 4"/>
</dbReference>
<accession>A0A7R8YVH9</accession>
<dbReference type="InParanoid" id="A0A7R8YVH9"/>
<keyword evidence="3" id="KW-1185">Reference proteome</keyword>
<evidence type="ECO:0000313" key="2">
    <source>
        <dbReference type="EMBL" id="CAD7086867.1"/>
    </source>
</evidence>
<protein>
    <submittedName>
        <fullName evidence="2">Uncharacterized protein</fullName>
    </submittedName>
</protein>
<sequence>MTNVHNRNVSLEECDCHKLKRTNARAGECQNKIGRKLDLLSGKINPVFQSTIHDNLALILENVLSEINLSKSISSCELCRRCFLYHFECLVSINIEIQGSSAFTTNRKQIARICYQLPLLKFAPAVIISIFLYGKTNWNLAAFV</sequence>
<dbReference type="EMBL" id="LR899012">
    <property type="protein sequence ID" value="CAD7086867.1"/>
    <property type="molecule type" value="Genomic_DNA"/>
</dbReference>
<evidence type="ECO:0000256" key="1">
    <source>
        <dbReference type="SAM" id="Phobius"/>
    </source>
</evidence>
<keyword evidence="1" id="KW-1133">Transmembrane helix</keyword>
<dbReference type="AlphaFoldDB" id="A0A7R8YVH9"/>
<reference evidence="2 3" key="1">
    <citation type="submission" date="2020-11" db="EMBL/GenBank/DDBJ databases">
        <authorList>
            <person name="Wallbank WR R."/>
            <person name="Pardo Diaz C."/>
            <person name="Kozak K."/>
            <person name="Martin S."/>
            <person name="Jiggins C."/>
            <person name="Moest M."/>
            <person name="Warren A I."/>
            <person name="Generalovic N T."/>
            <person name="Byers J.R.P. K."/>
            <person name="Montejo-Kovacevich G."/>
            <person name="Yen C E."/>
        </authorList>
    </citation>
    <scope>NUCLEOTIDE SEQUENCE [LARGE SCALE GENOMIC DNA]</scope>
</reference>
<evidence type="ECO:0000313" key="3">
    <source>
        <dbReference type="Proteomes" id="UP000594454"/>
    </source>
</evidence>
<keyword evidence="1" id="KW-0812">Transmembrane</keyword>
<proteinExistence type="predicted"/>
<name>A0A7R8YVH9_HERIL</name>